<dbReference type="InterPro" id="IPR036872">
    <property type="entry name" value="CH_dom_sf"/>
</dbReference>
<keyword evidence="13" id="KW-1185">Reference proteome</keyword>
<evidence type="ECO:0000256" key="8">
    <source>
        <dbReference type="ARBA" id="ARBA00023212"/>
    </source>
</evidence>
<keyword evidence="4" id="KW-0597">Phosphoprotein</keyword>
<feature type="repeat" description="Filamin" evidence="9">
    <location>
        <begin position="2140"/>
        <end position="2234"/>
    </location>
</feature>
<dbReference type="FunFam" id="2.60.40.10:FF:000140">
    <property type="entry name" value="FiLamiN (Actin binding protein) homolog"/>
    <property type="match status" value="1"/>
</dbReference>
<evidence type="ECO:0000256" key="5">
    <source>
        <dbReference type="ARBA" id="ARBA00022737"/>
    </source>
</evidence>
<dbReference type="Gene3D" id="2.60.40.10">
    <property type="entry name" value="Immunoglobulins"/>
    <property type="match status" value="20"/>
</dbReference>
<dbReference type="FunFam" id="2.60.40.10:FF:000126">
    <property type="entry name" value="filamin-C isoform X1"/>
    <property type="match status" value="1"/>
</dbReference>
<dbReference type="PANTHER" id="PTHR38537">
    <property type="entry name" value="JITTERBUG, ISOFORM N"/>
    <property type="match status" value="1"/>
</dbReference>
<dbReference type="STRING" id="32473.ENSXCOP00000002685"/>
<evidence type="ECO:0000313" key="13">
    <source>
        <dbReference type="Proteomes" id="UP000261380"/>
    </source>
</evidence>
<keyword evidence="8" id="KW-0206">Cytoskeleton</keyword>
<dbReference type="Pfam" id="PF00307">
    <property type="entry name" value="CH"/>
    <property type="match status" value="2"/>
</dbReference>
<dbReference type="GeneTree" id="ENSGT00940000153588"/>
<dbReference type="InterPro" id="IPR014756">
    <property type="entry name" value="Ig_E-set"/>
</dbReference>
<dbReference type="FunFam" id="2.60.40.10:FF:000157">
    <property type="entry name" value="filamin-C isoform X1"/>
    <property type="match status" value="1"/>
</dbReference>
<feature type="region of interest" description="Disordered" evidence="10">
    <location>
        <begin position="1"/>
        <end position="34"/>
    </location>
</feature>
<dbReference type="SMART" id="SM00557">
    <property type="entry name" value="IG_FLMN"/>
    <property type="match status" value="19"/>
</dbReference>
<name>A0A3B5KXC6_9TELE</name>
<feature type="repeat" description="Filamin" evidence="9">
    <location>
        <begin position="1089"/>
        <end position="1183"/>
    </location>
</feature>
<feature type="compositionally biased region" description="Basic and acidic residues" evidence="10">
    <location>
        <begin position="17"/>
        <end position="34"/>
    </location>
</feature>
<dbReference type="PROSITE" id="PS00020">
    <property type="entry name" value="ACTININ_2"/>
    <property type="match status" value="1"/>
</dbReference>
<dbReference type="FunFam" id="2.60.40.10:FF:000096">
    <property type="entry name" value="filamin-C isoform X2"/>
    <property type="match status" value="1"/>
</dbReference>
<dbReference type="GO" id="GO:0007399">
    <property type="term" value="P:nervous system development"/>
    <property type="evidence" value="ECO:0007669"/>
    <property type="project" value="UniProtKB-ARBA"/>
</dbReference>
<evidence type="ECO:0000256" key="9">
    <source>
        <dbReference type="PROSITE-ProRule" id="PRU00087"/>
    </source>
</evidence>
<feature type="repeat" description="Filamin" evidence="9">
    <location>
        <begin position="1377"/>
        <end position="1472"/>
    </location>
</feature>
<dbReference type="InterPro" id="IPR001298">
    <property type="entry name" value="Filamin/ABP280_rpt"/>
</dbReference>
<accession>A0A3B5KXC6</accession>
<keyword evidence="3" id="KW-0963">Cytoplasm</keyword>
<comment type="subcellular location">
    <subcellularLocation>
        <location evidence="1">Cytoplasm</location>
        <location evidence="1">Cytoskeleton</location>
    </subcellularLocation>
</comment>
<dbReference type="PROSITE" id="PS00019">
    <property type="entry name" value="ACTININ_1"/>
    <property type="match status" value="1"/>
</dbReference>
<feature type="domain" description="Calponin-homology (CH)" evidence="11">
    <location>
        <begin position="162"/>
        <end position="265"/>
    </location>
</feature>
<feature type="repeat" description="Filamin" evidence="9">
    <location>
        <begin position="1887"/>
        <end position="1914"/>
    </location>
</feature>
<dbReference type="GO" id="GO:0030036">
    <property type="term" value="P:actin cytoskeleton organization"/>
    <property type="evidence" value="ECO:0007669"/>
    <property type="project" value="InterPro"/>
</dbReference>
<dbReference type="CDD" id="cd21308">
    <property type="entry name" value="CH_FLNA_rpt1"/>
    <property type="match status" value="1"/>
</dbReference>
<evidence type="ECO:0000256" key="2">
    <source>
        <dbReference type="ARBA" id="ARBA00009238"/>
    </source>
</evidence>
<keyword evidence="6" id="KW-0832">Ubl conjugation</keyword>
<feature type="repeat" description="Filamin" evidence="9">
    <location>
        <begin position="1570"/>
        <end position="1665"/>
    </location>
</feature>
<feature type="repeat" description="Filamin" evidence="9">
    <location>
        <begin position="965"/>
        <end position="1088"/>
    </location>
</feature>
<dbReference type="FunFam" id="2.60.40.10:FF:000118">
    <property type="entry name" value="filamin-C isoform X2"/>
    <property type="match status" value="1"/>
</dbReference>
<dbReference type="FunFam" id="1.10.418.10:FF:000008">
    <property type="entry name" value="Filamin-B isoform C"/>
    <property type="match status" value="1"/>
</dbReference>
<evidence type="ECO:0000313" key="12">
    <source>
        <dbReference type="Ensembl" id="ENSXCOP00000002685.1"/>
    </source>
</evidence>
<dbReference type="FunFam" id="1.10.418.10:FF:000006">
    <property type="entry name" value="Filamin-B isoform A"/>
    <property type="match status" value="1"/>
</dbReference>
<evidence type="ECO:0000256" key="6">
    <source>
        <dbReference type="ARBA" id="ARBA00022843"/>
    </source>
</evidence>
<dbReference type="InterPro" id="IPR001715">
    <property type="entry name" value="CH_dom"/>
</dbReference>
<feature type="repeat" description="Filamin" evidence="9">
    <location>
        <begin position="1284"/>
        <end position="1376"/>
    </location>
</feature>
<feature type="domain" description="Calponin-homology (CH)" evidence="11">
    <location>
        <begin position="38"/>
        <end position="144"/>
    </location>
</feature>
<dbReference type="Ensembl" id="ENSXCOT00000002720.1">
    <property type="protein sequence ID" value="ENSXCOP00000002685.1"/>
    <property type="gene ID" value="ENSXCOG00000002131.1"/>
</dbReference>
<feature type="repeat" description="Filamin" evidence="9">
    <location>
        <begin position="1916"/>
        <end position="2009"/>
    </location>
</feature>
<dbReference type="SMART" id="SM00033">
    <property type="entry name" value="CH"/>
    <property type="match status" value="2"/>
</dbReference>
<reference evidence="12" key="1">
    <citation type="submission" date="2025-08" db="UniProtKB">
        <authorList>
            <consortium name="Ensembl"/>
        </authorList>
    </citation>
    <scope>IDENTIFICATION</scope>
</reference>
<feature type="repeat" description="Filamin" evidence="9">
    <location>
        <begin position="372"/>
        <end position="470"/>
    </location>
</feature>
<evidence type="ECO:0000259" key="11">
    <source>
        <dbReference type="PROSITE" id="PS50021"/>
    </source>
</evidence>
<dbReference type="FunFam" id="2.60.40.10:FF:000154">
    <property type="entry name" value="filamin-B isoform X1"/>
    <property type="match status" value="1"/>
</dbReference>
<dbReference type="InterPro" id="IPR001589">
    <property type="entry name" value="Actinin_actin-bd_CS"/>
</dbReference>
<protein>
    <submittedName>
        <fullName evidence="12">Filamin A, alpha (actin binding protein 280)</fullName>
    </submittedName>
</protein>
<dbReference type="Proteomes" id="UP000261380">
    <property type="component" value="Unplaced"/>
</dbReference>
<evidence type="ECO:0000256" key="4">
    <source>
        <dbReference type="ARBA" id="ARBA00022553"/>
    </source>
</evidence>
<dbReference type="PANTHER" id="PTHR38537:SF5">
    <property type="entry name" value="FILAMIN-A"/>
    <property type="match status" value="1"/>
</dbReference>
<dbReference type="InterPro" id="IPR017868">
    <property type="entry name" value="Filamin/ABP280_repeat-like"/>
</dbReference>
<keyword evidence="5" id="KW-0677">Repeat</keyword>
<feature type="repeat" description="Filamin" evidence="9">
    <location>
        <begin position="1473"/>
        <end position="1569"/>
    </location>
</feature>
<dbReference type="SUPFAM" id="SSF47576">
    <property type="entry name" value="Calponin-homology domain, CH-domain"/>
    <property type="match status" value="1"/>
</dbReference>
<dbReference type="InterPro" id="IPR044801">
    <property type="entry name" value="Filamin"/>
</dbReference>
<dbReference type="PROSITE" id="PS50194">
    <property type="entry name" value="FILAMIN_REPEAT"/>
    <property type="match status" value="20"/>
</dbReference>
<feature type="repeat" description="Filamin" evidence="9">
    <location>
        <begin position="1184"/>
        <end position="1283"/>
    </location>
</feature>
<evidence type="ECO:0000256" key="3">
    <source>
        <dbReference type="ARBA" id="ARBA00022490"/>
    </source>
</evidence>
<evidence type="ECO:0000256" key="7">
    <source>
        <dbReference type="ARBA" id="ARBA00023203"/>
    </source>
</evidence>
<dbReference type="SUPFAM" id="SSF81296">
    <property type="entry name" value="E set domains"/>
    <property type="match status" value="19"/>
</dbReference>
<sequence>MSGSHPRLHQSAAPAPNDKDAEMPATEKDLAEDAPWKKIQQNTFTRWCNEHLKCVNKRIGNLQTDLSDGLRLIGLLEVLSQKKMFRKYNQRPTFRQMQLENVSVALEFLDRENIKLVSIDSKAIVDGNLKLILGLIWTLILHYSISMPMWDEEEEADDGKQKTPKQRLLGWIQNKLPELPITNFNRDWQTGRALGALVDSCAPGLCPDWDQWDQTKPVDNAREAMQQADDWLGIPQVITPEEIVDPNVDEHSVMTYLSQFPKAKLKPGAPLRPKLNPKKARAYGPGIEPVGNVVMKKAMFTVETISAGMGEVLVYVEDPAGHREEAKVTANNDKNRTYSVVYTPKVMGMHKVTVLFAGQHISKSPFEVDIGMAQGNSSKVTAQGPGLEPSGNIANKATYFDVYTAGAGVGEVEVEVMDPAGKKNTVPCTIEDKGNSSYRCTYKPTQEGQHTIFITFAGGQISKSPFTVDVGEACNPSLCRAKGRGLQPKGLRVKETADFKVYTKGAGTGELKVTIKGPKGIEEPCKRKDLGDCVYGFEYYPTTPGTYSITITWGGQHIPRSPIEVKIGSEAGQQLVRAWGPGLEGGIVGKSADFVVEAVGQNAGTLGFSVEGPSQAKIECDDKGDGSCDVRYWPTEPGEYAVHVLCNNEDIQHSPFMAEIVNALGKDFYPDKVKAYGPGLQSSGLAVGKPTEFTVDTKQGGSAPLKIVAQVDGEGNPVDVQVKDNGNGTYTCTYTPRKPVKHTVMVSWGGVNIPESPFRMNIGAGCHPNKVKVSGPGVAKTGLKAFEPTYFTVDCSEAGQGDISIGIKCAPGVVGPAEADIDFDIIRNDNDTFTVKYTPPGAGSYTIMVLFAEHAIPMSPIRVKVDPSHDASKVKAEGPGLSRSGVELNKPTHFTVNTKGAGKASLDCSFSGPTKAEAVKDFEVINNHDNTHTVKYTPVQQGPLGVAVTYGGDHIPKSPFNVAVAPTLDLSKVNVTGLGDKMTVGKDQEVTVKSKGAGGQGKVAAKVTGPSGKPVTCKVSLTLDFFFFFFYSKISEFYTVNLLKPTVEPGLSPETSQVKFIPREAGPYQVELTYDGVPIPGSPYTPTAYPPTDPSKVRCSGPGLERAKVGETGEFVVDCTNAGPAELTIEIISDSGTEAEVHIQDNGDGTYTITYIPLYPGSYTLTIRYGGQDVPNFPARLTVEPAIDASGVRVFGPGVEGKGVFRDATTDFTVDARALTQNGGDHIKTRISSPSGSCPDAVITDHGDGMYAVEYTPYEEGPHSVEVCYDGSPVPKSPFRVAVTEGCDPARVRVHGPGLKSGITNKPNKFMVETRGAGTGGLGLAMEGPSEAKMSCTDNKDGSCSVEYIPYEPGTYNLNITYGGQPVKGSPFSVPVSDTVDSTKVKCQGPGLSSNVRANIPQEFTVDASKAGVAPLQVRVQGPKGVVEPVEVVDNGDQTHTVNYVPTREGPYSINVLYADEEIPRSPYKVKVLPTHDASKVRASGPGLNTTGVPASLPVEFTIDAKDAGEGLLAVQITDPEGKPKKAKIRDNHDGTYLVSYVPDMTGRYTILIKYGGDEIPYSPYRIRALPTGDASKCTVTGAGVGPTIQIGEQTVITVDAKAAGKGKVTCSVCTPEGAELDVDVVENEDGTFDIFYTAPQPGEYVICVRFGGEHIPNSPFQVTALEGPSDQLMQQRQMPQYYAQQPWATDRPVGMNGLDVTGLRPFDLVIPFTIQKGEITGEVRMPSGKVAKPDITDNKDGTVTVKYGPTEAGLHEMDIKYDGIHIPGSPLQFFVDYMNSGNVSAYGPGLIHGTVNKPAVFTVDTKDAGEGGLSLAIEGPSKADISCMDNQDGTCTVSYLPVLPGDYSILVKYNDKHIPGSPFSARITGDDSMRMSHLKVGSAADIPLDIGDYEVSIRFNDEHIPDSPFIVPVASPSDDARRLTVASLQESGLKVNQPASFAVSLNGAKGVIDAKVHSPSGALEQCCVTEIDQDKYAVRFIPRENGLYLIDVKFNGSHIPGSPFKIRVGETGQAGDPGMVSAYGPGLEGGTTGRTACEFVVNTSTAGPGALAVTIDGPSKVKMDCVECPEGYKVTYTPMAPGNYLISIKYGGPYHIVGSPFKAKITGSKLVSSHSMHETSSVMVDPVTRAISGSQQATPTHSDASKVTTKGPGLTKAFVGQKNNFCVDCSKAGRNMLLVGVDGPKVPCEEILVKHMGNRVYNVSYQLKEKGEYILVVKWGDEHIPGSPYHLTV</sequence>
<dbReference type="FunFam" id="2.60.40.10:FF:000092">
    <property type="entry name" value="Filamin-B isoform B"/>
    <property type="match status" value="1"/>
</dbReference>
<dbReference type="FunFam" id="2.60.40.10:FF:000007">
    <property type="entry name" value="Filamin-B isoform C"/>
    <property type="match status" value="2"/>
</dbReference>
<dbReference type="FunFam" id="2.60.40.10:FF:000102">
    <property type="entry name" value="filamin-B isoform X2"/>
    <property type="match status" value="1"/>
</dbReference>
<evidence type="ECO:0000256" key="1">
    <source>
        <dbReference type="ARBA" id="ARBA00004245"/>
    </source>
</evidence>
<feature type="repeat" description="Filamin" evidence="9">
    <location>
        <begin position="665"/>
        <end position="762"/>
    </location>
</feature>
<dbReference type="FunFam" id="2.60.40.10:FF:000168">
    <property type="entry name" value="filamin-C isoform X2"/>
    <property type="match status" value="1"/>
</dbReference>
<dbReference type="GO" id="GO:0051015">
    <property type="term" value="F:actin filament binding"/>
    <property type="evidence" value="ECO:0007669"/>
    <property type="project" value="InterPro"/>
</dbReference>
<dbReference type="Pfam" id="PF00630">
    <property type="entry name" value="Filamin"/>
    <property type="match status" value="19"/>
</dbReference>
<dbReference type="PROSITE" id="PS50021">
    <property type="entry name" value="CH"/>
    <property type="match status" value="2"/>
</dbReference>
<keyword evidence="7" id="KW-0009">Actin-binding</keyword>
<feature type="repeat" description="Filamin" evidence="9">
    <location>
        <begin position="1718"/>
        <end position="1776"/>
    </location>
</feature>
<dbReference type="GO" id="GO:0005856">
    <property type="term" value="C:cytoskeleton"/>
    <property type="evidence" value="ECO:0007669"/>
    <property type="project" value="UniProtKB-SubCell"/>
</dbReference>
<organism evidence="12 13">
    <name type="scientific">Xiphophorus couchianus</name>
    <name type="common">Monterrey platyfish</name>
    <dbReference type="NCBI Taxonomy" id="32473"/>
    <lineage>
        <taxon>Eukaryota</taxon>
        <taxon>Metazoa</taxon>
        <taxon>Chordata</taxon>
        <taxon>Craniata</taxon>
        <taxon>Vertebrata</taxon>
        <taxon>Euteleostomi</taxon>
        <taxon>Actinopterygii</taxon>
        <taxon>Neopterygii</taxon>
        <taxon>Teleostei</taxon>
        <taxon>Neoteleostei</taxon>
        <taxon>Acanthomorphata</taxon>
        <taxon>Ovalentaria</taxon>
        <taxon>Atherinomorphae</taxon>
        <taxon>Cyprinodontiformes</taxon>
        <taxon>Poeciliidae</taxon>
        <taxon>Poeciliinae</taxon>
        <taxon>Xiphophorus</taxon>
    </lineage>
</organism>
<reference evidence="12" key="2">
    <citation type="submission" date="2025-09" db="UniProtKB">
        <authorList>
            <consortium name="Ensembl"/>
        </authorList>
    </citation>
    <scope>IDENTIFICATION</scope>
</reference>
<feature type="repeat" description="Filamin" evidence="9">
    <location>
        <begin position="2013"/>
        <end position="2106"/>
    </location>
</feature>
<dbReference type="FunFam" id="2.60.40.10:FF:000105">
    <property type="entry name" value="filamin-C isoform X1"/>
    <property type="match status" value="1"/>
</dbReference>
<dbReference type="FunFam" id="2.60.40.10:FF:000115">
    <property type="entry name" value="filamin-C isoform X1"/>
    <property type="match status" value="1"/>
</dbReference>
<feature type="repeat" description="Filamin" evidence="9">
    <location>
        <begin position="471"/>
        <end position="567"/>
    </location>
</feature>
<proteinExistence type="inferred from homology"/>
<dbReference type="FunFam" id="2.60.40.10:FF:000001">
    <property type="entry name" value="Filamin-C isoform b"/>
    <property type="match status" value="5"/>
</dbReference>
<feature type="repeat" description="Filamin" evidence="9">
    <location>
        <begin position="1776"/>
        <end position="1868"/>
    </location>
</feature>
<feature type="repeat" description="Filamin" evidence="9">
    <location>
        <begin position="763"/>
        <end position="865"/>
    </location>
</feature>
<dbReference type="Gene3D" id="1.10.418.10">
    <property type="entry name" value="Calponin-like domain"/>
    <property type="match status" value="2"/>
</dbReference>
<evidence type="ECO:0000256" key="10">
    <source>
        <dbReference type="SAM" id="MobiDB-lite"/>
    </source>
</evidence>
<feature type="repeat" description="Filamin" evidence="9">
    <location>
        <begin position="866"/>
        <end position="964"/>
    </location>
</feature>
<comment type="similarity">
    <text evidence="2">Belongs to the filamin family.</text>
</comment>
<feature type="repeat" description="Filamin" evidence="9">
    <location>
        <begin position="272"/>
        <end position="370"/>
    </location>
</feature>
<dbReference type="InterPro" id="IPR013783">
    <property type="entry name" value="Ig-like_fold"/>
</dbReference>
<feature type="repeat" description="Filamin" evidence="9">
    <location>
        <begin position="568"/>
        <end position="660"/>
    </location>
</feature>